<evidence type="ECO:0000256" key="1">
    <source>
        <dbReference type="SAM" id="Coils"/>
    </source>
</evidence>
<evidence type="ECO:0000313" key="3">
    <source>
        <dbReference type="Proteomes" id="UP001321786"/>
    </source>
</evidence>
<accession>A0AAU9E9P0</accession>
<proteinExistence type="predicted"/>
<dbReference type="EMBL" id="AP028654">
    <property type="protein sequence ID" value="BEP29482.1"/>
    <property type="molecule type" value="Genomic_DNA"/>
</dbReference>
<gene>
    <name evidence="2" type="ORF">HLPR_18130</name>
</gene>
<sequence>MITPLDIEKKVYSKSISGYSKNEVEDFNFRVAEEMENLIKENEKIKEKMKYFEAELSKFNRIEKNIRDALVTAEKTSDEVIKNSQLKSEIIIDKAESKAIKIIDDANNEVLRIKREHEEARKEFLIFKTRFKTLLNSQLDVIEKEKL</sequence>
<dbReference type="AlphaFoldDB" id="A0AAU9E9P0"/>
<dbReference type="Gene3D" id="6.10.250.660">
    <property type="match status" value="1"/>
</dbReference>
<dbReference type="KEGG" id="hprf:HLPR_18130"/>
<dbReference type="Pfam" id="PF05103">
    <property type="entry name" value="DivIVA"/>
    <property type="match status" value="1"/>
</dbReference>
<keyword evidence="1" id="KW-0175">Coiled coil</keyword>
<dbReference type="InterPro" id="IPR007793">
    <property type="entry name" value="DivIVA_fam"/>
</dbReference>
<protein>
    <submittedName>
        <fullName evidence="2">DivIVA domain-containing protein</fullName>
    </submittedName>
</protein>
<dbReference type="Proteomes" id="UP001321786">
    <property type="component" value="Chromosome"/>
</dbReference>
<dbReference type="RefSeq" id="WP_338535112.1">
    <property type="nucleotide sequence ID" value="NZ_AP028654.1"/>
</dbReference>
<dbReference type="PANTHER" id="PTHR35794:SF2">
    <property type="entry name" value="CELL DIVISION PROTEIN DIVIVA"/>
    <property type="match status" value="1"/>
</dbReference>
<keyword evidence="3" id="KW-1185">Reference proteome</keyword>
<feature type="coiled-coil region" evidence="1">
    <location>
        <begin position="28"/>
        <end position="55"/>
    </location>
</feature>
<organism evidence="2 3">
    <name type="scientific">Helicovermis profundi</name>
    <dbReference type="NCBI Taxonomy" id="3065157"/>
    <lineage>
        <taxon>Bacteria</taxon>
        <taxon>Bacillati</taxon>
        <taxon>Bacillota</taxon>
        <taxon>Clostridia</taxon>
        <taxon>Helicovermis</taxon>
    </lineage>
</organism>
<reference evidence="2 3" key="1">
    <citation type="submission" date="2023-08" db="EMBL/GenBank/DDBJ databases">
        <title>Helicovermis profunda gen. nov., sp. nov., a novel mesophilic, fermentative bacterium within the Bacillota from a deep-sea hydrothermal vent chimney.</title>
        <authorList>
            <person name="Miyazaki U."/>
            <person name="Mizutani D."/>
            <person name="Hashimoto Y."/>
            <person name="Tame A."/>
            <person name="Sawayama S."/>
            <person name="Miyazaki J."/>
            <person name="Takai K."/>
            <person name="Nakagawa S."/>
        </authorList>
    </citation>
    <scope>NUCLEOTIDE SEQUENCE [LARGE SCALE GENOMIC DNA]</scope>
    <source>
        <strain evidence="2 3">S502</strain>
    </source>
</reference>
<evidence type="ECO:0000313" key="2">
    <source>
        <dbReference type="EMBL" id="BEP29482.1"/>
    </source>
</evidence>
<name>A0AAU9E9P0_9FIRM</name>
<dbReference type="PANTHER" id="PTHR35794">
    <property type="entry name" value="CELL DIVISION PROTEIN DIVIVA"/>
    <property type="match status" value="1"/>
</dbReference>